<comment type="caution">
    <text evidence="2">The sequence shown here is derived from an EMBL/GenBank/DDBJ whole genome shotgun (WGS) entry which is preliminary data.</text>
</comment>
<dbReference type="EMBL" id="JDRX01000013">
    <property type="protein sequence ID" value="KGN02127.1"/>
    <property type="molecule type" value="Genomic_DNA"/>
</dbReference>
<keyword evidence="1" id="KW-0812">Transmembrane</keyword>
<feature type="transmembrane region" description="Helical" evidence="1">
    <location>
        <begin position="69"/>
        <end position="87"/>
    </location>
</feature>
<keyword evidence="1" id="KW-0472">Membrane</keyword>
<proteinExistence type="predicted"/>
<evidence type="ECO:0000256" key="1">
    <source>
        <dbReference type="SAM" id="Phobius"/>
    </source>
</evidence>
<feature type="transmembrane region" description="Helical" evidence="1">
    <location>
        <begin position="32"/>
        <end position="57"/>
    </location>
</feature>
<dbReference type="Proteomes" id="UP000030016">
    <property type="component" value="Unassembled WGS sequence"/>
</dbReference>
<reference evidence="2 3" key="1">
    <citation type="submission" date="2014-01" db="EMBL/GenBank/DDBJ databases">
        <title>Plasmidome dynamics in the species complex Clostridium novyi sensu lato converts strains of independent lineages into distinctly different pathogens.</title>
        <authorList>
            <person name="Skarin H."/>
            <person name="Segerman B."/>
        </authorList>
    </citation>
    <scope>NUCLEOTIDE SEQUENCE [LARGE SCALE GENOMIC DNA]</scope>
    <source>
        <strain evidence="2 3">4570</strain>
    </source>
</reference>
<keyword evidence="1" id="KW-1133">Transmembrane helix</keyword>
<gene>
    <name evidence="2" type="ORF">Z969_06780</name>
</gene>
<name>A0AA88ZT10_CLONO</name>
<dbReference type="AlphaFoldDB" id="A0AA88ZT10"/>
<evidence type="ECO:0000313" key="2">
    <source>
        <dbReference type="EMBL" id="KGN02127.1"/>
    </source>
</evidence>
<organism evidence="2 3">
    <name type="scientific">Clostridium novyi A str. 4570</name>
    <dbReference type="NCBI Taxonomy" id="1444290"/>
    <lineage>
        <taxon>Bacteria</taxon>
        <taxon>Bacillati</taxon>
        <taxon>Bacillota</taxon>
        <taxon>Clostridia</taxon>
        <taxon>Eubacteriales</taxon>
        <taxon>Clostridiaceae</taxon>
        <taxon>Clostridium</taxon>
    </lineage>
</organism>
<evidence type="ECO:0008006" key="4">
    <source>
        <dbReference type="Google" id="ProtNLM"/>
    </source>
</evidence>
<accession>A0AA88ZT10</accession>
<protein>
    <recommendedName>
        <fullName evidence="4">RDD domain-containing protein</fullName>
    </recommendedName>
</protein>
<sequence>MSEENSVSTKEEVTEVKDKESYISKVSFKDTFVANIVDILVTLGISIVVLFVIDGILRVTAGYYIVEKIQMTAIIYLIVSLLYTSIMQSKSCDTAGMKVAKLKISK</sequence>
<evidence type="ECO:0000313" key="3">
    <source>
        <dbReference type="Proteomes" id="UP000030016"/>
    </source>
</evidence>
<dbReference type="RefSeq" id="WP_039249805.1">
    <property type="nucleotide sequence ID" value="NZ_JDRX01000013.1"/>
</dbReference>